<keyword evidence="3" id="KW-1185">Reference proteome</keyword>
<sequence>MERLKNLVLHPLTGGAVILSALGSLGLGLFDPLWGLLSATSGYWFPAVATTAATILPELGYAELGTKLLVAAAVLYVVILADKGLDRAQKWFNNR</sequence>
<evidence type="ECO:0008006" key="4">
    <source>
        <dbReference type="Google" id="ProtNLM"/>
    </source>
</evidence>
<dbReference type="RefSeq" id="WP_220618839.1">
    <property type="nucleotide sequence ID" value="NZ_RKLR01000004.1"/>
</dbReference>
<organism evidence="2 3">
    <name type="scientific">Haloarcula rubra</name>
    <dbReference type="NCBI Taxonomy" id="2487747"/>
    <lineage>
        <taxon>Archaea</taxon>
        <taxon>Methanobacteriati</taxon>
        <taxon>Methanobacteriota</taxon>
        <taxon>Stenosarchaea group</taxon>
        <taxon>Halobacteria</taxon>
        <taxon>Halobacteriales</taxon>
        <taxon>Haloarculaceae</taxon>
        <taxon>Haloarcula</taxon>
    </lineage>
</organism>
<dbReference type="AlphaFoldDB" id="A0AAW4PU90"/>
<keyword evidence="1" id="KW-1133">Transmembrane helix</keyword>
<dbReference type="EMBL" id="RKLR01000004">
    <property type="protein sequence ID" value="MBX0323877.1"/>
    <property type="molecule type" value="Genomic_DNA"/>
</dbReference>
<protein>
    <recommendedName>
        <fullName evidence="4">Holin</fullName>
    </recommendedName>
</protein>
<accession>A0AAW4PU90</accession>
<evidence type="ECO:0000313" key="3">
    <source>
        <dbReference type="Proteomes" id="UP001430377"/>
    </source>
</evidence>
<dbReference type="Proteomes" id="UP001430377">
    <property type="component" value="Unassembled WGS sequence"/>
</dbReference>
<feature type="transmembrane region" description="Helical" evidence="1">
    <location>
        <begin position="68"/>
        <end position="85"/>
    </location>
</feature>
<proteinExistence type="predicted"/>
<name>A0AAW4PU90_9EURY</name>
<keyword evidence="1" id="KW-0472">Membrane</keyword>
<evidence type="ECO:0000256" key="1">
    <source>
        <dbReference type="SAM" id="Phobius"/>
    </source>
</evidence>
<feature type="transmembrane region" description="Helical" evidence="1">
    <location>
        <begin position="12"/>
        <end position="30"/>
    </location>
</feature>
<evidence type="ECO:0000313" key="2">
    <source>
        <dbReference type="EMBL" id="MBX0323877.1"/>
    </source>
</evidence>
<keyword evidence="1" id="KW-0812">Transmembrane</keyword>
<reference evidence="2 3" key="1">
    <citation type="submission" date="2021-06" db="EMBL/GenBank/DDBJ databases">
        <title>Halomicroarcula sp. a new haloarchaeum isolated from saline soil.</title>
        <authorList>
            <person name="Duran-Viseras A."/>
            <person name="Sanchez-Porro C."/>
            <person name="Ventosa A."/>
        </authorList>
    </citation>
    <scope>NUCLEOTIDE SEQUENCE [LARGE SCALE GENOMIC DNA]</scope>
    <source>
        <strain evidence="2 3">F13</strain>
    </source>
</reference>
<gene>
    <name evidence="2" type="ORF">EGH21_12635</name>
</gene>
<comment type="caution">
    <text evidence="2">The sequence shown here is derived from an EMBL/GenBank/DDBJ whole genome shotgun (WGS) entry which is preliminary data.</text>
</comment>